<proteinExistence type="predicted"/>
<dbReference type="EMBL" id="DS989849">
    <property type="protein sequence ID" value="EDX75504.1"/>
    <property type="molecule type" value="Genomic_DNA"/>
</dbReference>
<keyword evidence="2" id="KW-1185">Reference proteome</keyword>
<dbReference type="HOGENOM" id="CLU_3134466_0_0_3"/>
<organism evidence="1 2">
    <name type="scientific">Coleofasciculus chthonoplastes PCC 7420</name>
    <dbReference type="NCBI Taxonomy" id="118168"/>
    <lineage>
        <taxon>Bacteria</taxon>
        <taxon>Bacillati</taxon>
        <taxon>Cyanobacteriota</taxon>
        <taxon>Cyanophyceae</taxon>
        <taxon>Coleofasciculales</taxon>
        <taxon>Coleofasciculaceae</taxon>
        <taxon>Coleofasciculus</taxon>
    </lineage>
</organism>
<dbReference type="AlphaFoldDB" id="B4VR52"/>
<dbReference type="Proteomes" id="UP000003835">
    <property type="component" value="Unassembled WGS sequence"/>
</dbReference>
<gene>
    <name evidence="1" type="ORF">MC7420_1422</name>
</gene>
<evidence type="ECO:0000313" key="1">
    <source>
        <dbReference type="EMBL" id="EDX75504.1"/>
    </source>
</evidence>
<protein>
    <submittedName>
        <fullName evidence="1">Uncharacterized protein</fullName>
    </submittedName>
</protein>
<accession>B4VR52</accession>
<reference evidence="1 2" key="1">
    <citation type="submission" date="2008-07" db="EMBL/GenBank/DDBJ databases">
        <authorList>
            <person name="Tandeau de Marsac N."/>
            <person name="Ferriera S."/>
            <person name="Johnson J."/>
            <person name="Kravitz S."/>
            <person name="Beeson K."/>
            <person name="Sutton G."/>
            <person name="Rogers Y.-H."/>
            <person name="Friedman R."/>
            <person name="Frazier M."/>
            <person name="Venter J.C."/>
        </authorList>
    </citation>
    <scope>NUCLEOTIDE SEQUENCE [LARGE SCALE GENOMIC DNA]</scope>
    <source>
        <strain evidence="1 2">PCC 7420</strain>
    </source>
</reference>
<sequence>MDLTVIFLTSFINLTHAPYYKINQVCRFHPSLKSFPHTLTLIGIIHLFK</sequence>
<evidence type="ECO:0000313" key="2">
    <source>
        <dbReference type="Proteomes" id="UP000003835"/>
    </source>
</evidence>
<name>B4VR52_9CYAN</name>